<protein>
    <submittedName>
        <fullName evidence="2">Asparagine synthase-related protein</fullName>
    </submittedName>
</protein>
<reference evidence="2" key="1">
    <citation type="submission" date="2022-06" db="EMBL/GenBank/DDBJ databases">
        <title>Rothia sp. isolated from sandalwood seedling.</title>
        <authorList>
            <person name="Tuikhar N."/>
            <person name="Kirdat K."/>
            <person name="Thorat V."/>
            <person name="Swetha P."/>
            <person name="Padma S."/>
            <person name="Sundararaj R."/>
            <person name="Yadav A."/>
        </authorList>
    </citation>
    <scope>NUCLEOTIDE SEQUENCE</scope>
    <source>
        <strain evidence="2">AR01</strain>
    </source>
</reference>
<evidence type="ECO:0000313" key="2">
    <source>
        <dbReference type="EMBL" id="MCP3426209.1"/>
    </source>
</evidence>
<name>A0A9X2HAS3_9MICC</name>
<dbReference type="EMBL" id="JANAFB010000020">
    <property type="protein sequence ID" value="MCP3426209.1"/>
    <property type="molecule type" value="Genomic_DNA"/>
</dbReference>
<dbReference type="Proteomes" id="UP001139502">
    <property type="component" value="Unassembled WGS sequence"/>
</dbReference>
<dbReference type="SUPFAM" id="SSF52402">
    <property type="entry name" value="Adenine nucleotide alpha hydrolases-like"/>
    <property type="match status" value="1"/>
</dbReference>
<evidence type="ECO:0000313" key="3">
    <source>
        <dbReference type="Proteomes" id="UP001139502"/>
    </source>
</evidence>
<sequence length="483" mass="53058">MSQASEGSATVELPRTDQIDFARGFLISPAGRTASFPSWWREEAFDDVVVASDPRVEWTASSDGTVALLGHAIDVTHGGRDLREIVEGLSRGLRASASDFQAAADVLCGRFVILSSDAAGTHLQSDAVGLRSTFFTTAEHPPYLASHEALVARQIDAGPSVFGAPRYLRENNLPVMPGRATRYAGVKVLTPNTSLNLQSRATTRIFDGGGIRPLSPYDAAGVVIDDSHAQHEALRRMAPLRLSLSAGLDSRVTAVLLRPLLDDIEFFTYELSYRPRTNADRYDLTASKELAERFGLNHRVLDIDSPDVDPAVKKALAGISAKSHSRALASSYYEQLQDGLHIRSHVYEIARSSYRRGGFEDTPLTGAGLLTMVSKRKSTDRDAVAAFEEYIEETGFGAVDAMDPLDLFYWEHRVGYWMVPVVSESSIAHETHVLINSRHTLTAMLGIEEPLRRVGAVSDEIVTRLWPEMFDLPVNGMMRSLTR</sequence>
<dbReference type="Pfam" id="PF00733">
    <property type="entry name" value="Asn_synthase"/>
    <property type="match status" value="1"/>
</dbReference>
<organism evidence="2 3">
    <name type="scientific">Rothia santali</name>
    <dbReference type="NCBI Taxonomy" id="2949643"/>
    <lineage>
        <taxon>Bacteria</taxon>
        <taxon>Bacillati</taxon>
        <taxon>Actinomycetota</taxon>
        <taxon>Actinomycetes</taxon>
        <taxon>Micrococcales</taxon>
        <taxon>Micrococcaceae</taxon>
        <taxon>Rothia</taxon>
    </lineage>
</organism>
<gene>
    <name evidence="2" type="ORF">NBM05_09365</name>
</gene>
<comment type="caution">
    <text evidence="2">The sequence shown here is derived from an EMBL/GenBank/DDBJ whole genome shotgun (WGS) entry which is preliminary data.</text>
</comment>
<accession>A0A9X2HAS3</accession>
<dbReference type="GO" id="GO:0004066">
    <property type="term" value="F:asparagine synthase (glutamine-hydrolyzing) activity"/>
    <property type="evidence" value="ECO:0007669"/>
    <property type="project" value="InterPro"/>
</dbReference>
<dbReference type="GO" id="GO:0006529">
    <property type="term" value="P:asparagine biosynthetic process"/>
    <property type="evidence" value="ECO:0007669"/>
    <property type="project" value="InterPro"/>
</dbReference>
<proteinExistence type="predicted"/>
<dbReference type="RefSeq" id="WP_254166761.1">
    <property type="nucleotide sequence ID" value="NZ_JANAFB010000020.1"/>
</dbReference>
<keyword evidence="3" id="KW-1185">Reference proteome</keyword>
<dbReference type="AlphaFoldDB" id="A0A9X2HAS3"/>
<evidence type="ECO:0000259" key="1">
    <source>
        <dbReference type="Pfam" id="PF00733"/>
    </source>
</evidence>
<dbReference type="InterPro" id="IPR014729">
    <property type="entry name" value="Rossmann-like_a/b/a_fold"/>
</dbReference>
<feature type="domain" description="Asparagine synthetase" evidence="1">
    <location>
        <begin position="231"/>
        <end position="317"/>
    </location>
</feature>
<dbReference type="InterPro" id="IPR001962">
    <property type="entry name" value="Asn_synthase"/>
</dbReference>
<dbReference type="Gene3D" id="3.40.50.620">
    <property type="entry name" value="HUPs"/>
    <property type="match status" value="1"/>
</dbReference>